<dbReference type="GO" id="GO:0046872">
    <property type="term" value="F:metal ion binding"/>
    <property type="evidence" value="ECO:0007669"/>
    <property type="project" value="UniProtKB-KW"/>
</dbReference>
<reference evidence="6 7" key="1">
    <citation type="submission" date="2017-09" db="EMBL/GenBank/DDBJ databases">
        <title>Complete Genome sequence of Lysobacter capsici KNU-15.</title>
        <authorList>
            <person name="Kim M.-C."/>
            <person name="Yi H."/>
            <person name="Lee D.-W."/>
            <person name="Shin J.-H."/>
        </authorList>
    </citation>
    <scope>NUCLEOTIDE SEQUENCE [LARGE SCALE GENOMIC DNA]</scope>
    <source>
        <strain evidence="6 7">KNU-15</strain>
    </source>
</reference>
<dbReference type="AlphaFoldDB" id="A0AB33EE31"/>
<accession>A0AB33EE31</accession>
<dbReference type="Gene3D" id="3.90.1590.10">
    <property type="entry name" value="glutathione-dependent formaldehyde- activating enzyme (gfa)"/>
    <property type="match status" value="1"/>
</dbReference>
<dbReference type="InterPro" id="IPR006913">
    <property type="entry name" value="CENP-V/GFA"/>
</dbReference>
<proteinExistence type="inferred from homology"/>
<dbReference type="PANTHER" id="PTHR33337:SF40">
    <property type="entry name" value="CENP-V_GFA DOMAIN-CONTAINING PROTEIN-RELATED"/>
    <property type="match status" value="1"/>
</dbReference>
<organism evidence="6 7">
    <name type="scientific">Pseudomonas frederiksbergensis</name>
    <dbReference type="NCBI Taxonomy" id="104087"/>
    <lineage>
        <taxon>Bacteria</taxon>
        <taxon>Pseudomonadati</taxon>
        <taxon>Pseudomonadota</taxon>
        <taxon>Gammaproteobacteria</taxon>
        <taxon>Pseudomonadales</taxon>
        <taxon>Pseudomonadaceae</taxon>
        <taxon>Pseudomonas</taxon>
    </lineage>
</organism>
<evidence type="ECO:0000256" key="3">
    <source>
        <dbReference type="ARBA" id="ARBA00022833"/>
    </source>
</evidence>
<dbReference type="InterPro" id="IPR011057">
    <property type="entry name" value="Mss4-like_sf"/>
</dbReference>
<dbReference type="Proteomes" id="UP000218385">
    <property type="component" value="Chromosome"/>
</dbReference>
<evidence type="ECO:0000313" key="7">
    <source>
        <dbReference type="Proteomes" id="UP000218385"/>
    </source>
</evidence>
<dbReference type="Pfam" id="PF04828">
    <property type="entry name" value="GFA"/>
    <property type="match status" value="1"/>
</dbReference>
<name>A0AB33EE31_9PSED</name>
<dbReference type="EMBL" id="CP023466">
    <property type="protein sequence ID" value="ATE78691.1"/>
    <property type="molecule type" value="Genomic_DNA"/>
</dbReference>
<keyword evidence="4" id="KW-0456">Lyase</keyword>
<evidence type="ECO:0000313" key="6">
    <source>
        <dbReference type="EMBL" id="ATE78691.1"/>
    </source>
</evidence>
<evidence type="ECO:0000256" key="1">
    <source>
        <dbReference type="ARBA" id="ARBA00005495"/>
    </source>
</evidence>
<dbReference type="SUPFAM" id="SSF51316">
    <property type="entry name" value="Mss4-like"/>
    <property type="match status" value="1"/>
</dbReference>
<comment type="similarity">
    <text evidence="1">Belongs to the Gfa family.</text>
</comment>
<evidence type="ECO:0000256" key="2">
    <source>
        <dbReference type="ARBA" id="ARBA00022723"/>
    </source>
</evidence>
<dbReference type="GO" id="GO:0016846">
    <property type="term" value="F:carbon-sulfur lyase activity"/>
    <property type="evidence" value="ECO:0007669"/>
    <property type="project" value="InterPro"/>
</dbReference>
<dbReference type="PROSITE" id="PS51891">
    <property type="entry name" value="CENP_V_GFA"/>
    <property type="match status" value="1"/>
</dbReference>
<sequence>MTKVYQGSCLCAAVSYEMLVPPKAVNHCHCGQCRKSHGAAFATYGSVLRSEFRILSGASDIKSYPSSESVLRQFCAHCGSTLFWSRIQGEYAHWISVALGTLDTPFIPQKQKHIHVASKAPWYELPESYPPCE</sequence>
<gene>
    <name evidence="6" type="ORF">CNN82_20565</name>
</gene>
<evidence type="ECO:0000259" key="5">
    <source>
        <dbReference type="PROSITE" id="PS51891"/>
    </source>
</evidence>
<keyword evidence="2" id="KW-0479">Metal-binding</keyword>
<dbReference type="RefSeq" id="WP_081625778.1">
    <property type="nucleotide sequence ID" value="NZ_CP023466.1"/>
</dbReference>
<dbReference type="PANTHER" id="PTHR33337">
    <property type="entry name" value="GFA DOMAIN-CONTAINING PROTEIN"/>
    <property type="match status" value="1"/>
</dbReference>
<keyword evidence="3" id="KW-0862">Zinc</keyword>
<protein>
    <submittedName>
        <fullName evidence="6">Ribulose phosphate epimerase</fullName>
    </submittedName>
</protein>
<feature type="domain" description="CENP-V/GFA" evidence="5">
    <location>
        <begin position="5"/>
        <end position="123"/>
    </location>
</feature>
<evidence type="ECO:0000256" key="4">
    <source>
        <dbReference type="ARBA" id="ARBA00023239"/>
    </source>
</evidence>